<accession>A0AA46H8M3</accession>
<gene>
    <name evidence="1" type="ORF">CPBF424_00590</name>
</gene>
<proteinExistence type="predicted"/>
<protein>
    <recommendedName>
        <fullName evidence="3">DUF4435 domain-containing protein</fullName>
    </recommendedName>
</protein>
<evidence type="ECO:0000313" key="2">
    <source>
        <dbReference type="Proteomes" id="UP000254168"/>
    </source>
</evidence>
<dbReference type="Proteomes" id="UP000254168">
    <property type="component" value="Unassembled WGS sequence"/>
</dbReference>
<evidence type="ECO:0008006" key="3">
    <source>
        <dbReference type="Google" id="ProtNLM"/>
    </source>
</evidence>
<sequence>MSTLPKRTVSEILFYYKTASRQNGSDIFVEGAGDKLLLDTYIELRQTVSCPVYTMDMIDFSGVDFGAFGLPAPSARSSVIALRKILKDENIDVGKHVFLVDRDVEDLCETPLIDGIELTDSGALPVHLYDNVTERKFADLVFEGKIDLNVLKCSVNAICTDVYLLRVAAKALHLGIRILPPSDLITGSRIDGYSLDFRGYAERCLNASCHIDRLDDVLAHAEISRDIISKKNLKSFSLINDHTLWDVLKTIGSRVSASNNRSSKDVEEMVRMTFDPAQLSEHRLFQAIERLAIGTALRAA</sequence>
<name>A0AA46H8M3_9XANT</name>
<dbReference type="EMBL" id="UIHB01000001">
    <property type="protein sequence ID" value="SUZ26307.1"/>
    <property type="molecule type" value="Genomic_DNA"/>
</dbReference>
<dbReference type="RefSeq" id="WP_147295401.1">
    <property type="nucleotide sequence ID" value="NZ_LR994544.1"/>
</dbReference>
<reference evidence="1 2" key="1">
    <citation type="submission" date="2018-06" db="EMBL/GenBank/DDBJ databases">
        <authorList>
            <person name="Pothier F. J."/>
        </authorList>
    </citation>
    <scope>NUCLEOTIDE SEQUENCE [LARGE SCALE GENOMIC DNA]</scope>
    <source>
        <strain evidence="1 2">CPBF 424</strain>
    </source>
</reference>
<evidence type="ECO:0000313" key="1">
    <source>
        <dbReference type="EMBL" id="SUZ26307.1"/>
    </source>
</evidence>
<comment type="caution">
    <text evidence="1">The sequence shown here is derived from an EMBL/GenBank/DDBJ whole genome shotgun (WGS) entry which is preliminary data.</text>
</comment>
<dbReference type="AlphaFoldDB" id="A0AA46H8M3"/>
<organism evidence="1 2">
    <name type="scientific">Xanthomonas euroxanthea</name>
    <dbReference type="NCBI Taxonomy" id="2259622"/>
    <lineage>
        <taxon>Bacteria</taxon>
        <taxon>Pseudomonadati</taxon>
        <taxon>Pseudomonadota</taxon>
        <taxon>Gammaproteobacteria</taxon>
        <taxon>Lysobacterales</taxon>
        <taxon>Lysobacteraceae</taxon>
        <taxon>Xanthomonas</taxon>
    </lineage>
</organism>
<keyword evidence="2" id="KW-1185">Reference proteome</keyword>